<evidence type="ECO:0000313" key="1">
    <source>
        <dbReference type="EMBL" id="KAE9387424.1"/>
    </source>
</evidence>
<accession>A0A6A4GQH4</accession>
<sequence>MLPPTEHSSLHGCPQQDRDKLEHSRLTRQFWFFHKNLNQGRLIYDERVVLAPDGVVLESAAGTDPHTRYLVPRTIPPSVTINAIDISTTLFPDPSSTPPNVHFSQNSILKVPDSWTSRFDFASQKLLAGYLTTSQWRLVISEFHRVLKPGGHIQLCEIDWNSWKMSKGPSDEPSRAYVEALMLKRNLPEDILMLLPSLLEECGFEDAKVEFGRSITIGIGEDGIEALRVSLNGLLRMKHGIQVAGIIQSEEEYDSLISSLQEEWDQGWGLI</sequence>
<dbReference type="EMBL" id="ML769802">
    <property type="protein sequence ID" value="KAE9387424.1"/>
    <property type="molecule type" value="Genomic_DNA"/>
</dbReference>
<dbReference type="Proteomes" id="UP000799118">
    <property type="component" value="Unassembled WGS sequence"/>
</dbReference>
<name>A0A6A4GQH4_9AGAR</name>
<reference evidence="1" key="1">
    <citation type="journal article" date="2019" name="Environ. Microbiol.">
        <title>Fungal ecological strategies reflected in gene transcription - a case study of two litter decomposers.</title>
        <authorList>
            <person name="Barbi F."/>
            <person name="Kohler A."/>
            <person name="Barry K."/>
            <person name="Baskaran P."/>
            <person name="Daum C."/>
            <person name="Fauchery L."/>
            <person name="Ihrmark K."/>
            <person name="Kuo A."/>
            <person name="LaButti K."/>
            <person name="Lipzen A."/>
            <person name="Morin E."/>
            <person name="Grigoriev I.V."/>
            <person name="Henrissat B."/>
            <person name="Lindahl B."/>
            <person name="Martin F."/>
        </authorList>
    </citation>
    <scope>NUCLEOTIDE SEQUENCE</scope>
    <source>
        <strain evidence="1">JB14</strain>
    </source>
</reference>
<protein>
    <recommendedName>
        <fullName evidence="3">Methyltransferase domain-containing protein</fullName>
    </recommendedName>
</protein>
<evidence type="ECO:0000313" key="2">
    <source>
        <dbReference type="Proteomes" id="UP000799118"/>
    </source>
</evidence>
<evidence type="ECO:0008006" key="3">
    <source>
        <dbReference type="Google" id="ProtNLM"/>
    </source>
</evidence>
<proteinExistence type="predicted"/>
<dbReference type="Gene3D" id="3.40.50.150">
    <property type="entry name" value="Vaccinia Virus protein VP39"/>
    <property type="match status" value="1"/>
</dbReference>
<dbReference type="SUPFAM" id="SSF53335">
    <property type="entry name" value="S-adenosyl-L-methionine-dependent methyltransferases"/>
    <property type="match status" value="1"/>
</dbReference>
<dbReference type="AlphaFoldDB" id="A0A6A4GQH4"/>
<dbReference type="InterPro" id="IPR029063">
    <property type="entry name" value="SAM-dependent_MTases_sf"/>
</dbReference>
<gene>
    <name evidence="1" type="ORF">BT96DRAFT_1025903</name>
</gene>
<keyword evidence="2" id="KW-1185">Reference proteome</keyword>
<organism evidence="1 2">
    <name type="scientific">Gymnopus androsaceus JB14</name>
    <dbReference type="NCBI Taxonomy" id="1447944"/>
    <lineage>
        <taxon>Eukaryota</taxon>
        <taxon>Fungi</taxon>
        <taxon>Dikarya</taxon>
        <taxon>Basidiomycota</taxon>
        <taxon>Agaricomycotina</taxon>
        <taxon>Agaricomycetes</taxon>
        <taxon>Agaricomycetidae</taxon>
        <taxon>Agaricales</taxon>
        <taxon>Marasmiineae</taxon>
        <taxon>Omphalotaceae</taxon>
        <taxon>Gymnopus</taxon>
    </lineage>
</organism>
<dbReference type="OrthoDB" id="184880at2759"/>